<reference evidence="8 9" key="1">
    <citation type="submission" date="2018-06" db="EMBL/GenBank/DDBJ databases">
        <authorList>
            <consortium name="Pathogen Informatics"/>
            <person name="Doyle S."/>
        </authorList>
    </citation>
    <scope>NUCLEOTIDE SEQUENCE [LARGE SCALE GENOMIC DNA]</scope>
    <source>
        <strain evidence="8 9">NCTC8849</strain>
    </source>
</reference>
<dbReference type="SUPFAM" id="SSF53738">
    <property type="entry name" value="Phosphoglucomutase, first 3 domains"/>
    <property type="match status" value="1"/>
</dbReference>
<protein>
    <submittedName>
        <fullName evidence="8">Phosphomannomutase dehydrogenase</fullName>
        <ecNumber evidence="8">5.4.2.2</ecNumber>
    </submittedName>
</protein>
<dbReference type="EC" id="5.4.2.2" evidence="8"/>
<sequence length="162" mass="18045">MDIVTRSGGQPVMSKTGHAFIKERMRQEDAIYGGEMSAHHYFRDFAYCDSGMIPWLLVAELLCLKNSSLKSLVADRQAAFPASGEINRKLGNAAEAIARIRAQYEPAAAHIDTTDGISIEYPEWRFNLRTSNTEPVVRLNVESRADTALMNAKTEEILALLK</sequence>
<feature type="domain" description="Alpha-D-phosphohexomutase C-terminal" evidence="6">
    <location>
        <begin position="85"/>
        <end position="156"/>
    </location>
</feature>
<dbReference type="InterPro" id="IPR036900">
    <property type="entry name" value="A-D-PHexomutase_C_sf"/>
</dbReference>
<accession>A0A377WNS9</accession>
<evidence type="ECO:0000256" key="4">
    <source>
        <dbReference type="ARBA" id="ARBA00022842"/>
    </source>
</evidence>
<evidence type="ECO:0000256" key="2">
    <source>
        <dbReference type="ARBA" id="ARBA00022553"/>
    </source>
</evidence>
<keyword evidence="3" id="KW-0479">Metal-binding</keyword>
<evidence type="ECO:0000259" key="7">
    <source>
        <dbReference type="Pfam" id="PF02880"/>
    </source>
</evidence>
<organism evidence="8 9">
    <name type="scientific">Klebsiella pneumoniae</name>
    <dbReference type="NCBI Taxonomy" id="573"/>
    <lineage>
        <taxon>Bacteria</taxon>
        <taxon>Pseudomonadati</taxon>
        <taxon>Pseudomonadota</taxon>
        <taxon>Gammaproteobacteria</taxon>
        <taxon>Enterobacterales</taxon>
        <taxon>Enterobacteriaceae</taxon>
        <taxon>Klebsiella/Raoultella group</taxon>
        <taxon>Klebsiella</taxon>
        <taxon>Klebsiella pneumoniae complex</taxon>
    </lineage>
</organism>
<dbReference type="Gene3D" id="3.40.120.10">
    <property type="entry name" value="Alpha-D-Glucose-1,6-Bisphosphate, subunit A, domain 3"/>
    <property type="match status" value="1"/>
</dbReference>
<gene>
    <name evidence="8" type="primary">manB_1</name>
    <name evidence="8" type="ORF">NCTC8849_04090</name>
</gene>
<evidence type="ECO:0000259" key="6">
    <source>
        <dbReference type="Pfam" id="PF00408"/>
    </source>
</evidence>
<comment type="cofactor">
    <cofactor evidence="1">
        <name>Mg(2+)</name>
        <dbReference type="ChEBI" id="CHEBI:18420"/>
    </cofactor>
</comment>
<dbReference type="InterPro" id="IPR005843">
    <property type="entry name" value="A-D-PHexomutase_C"/>
</dbReference>
<keyword evidence="5 8" id="KW-0413">Isomerase</keyword>
<evidence type="ECO:0000256" key="5">
    <source>
        <dbReference type="ARBA" id="ARBA00023235"/>
    </source>
</evidence>
<dbReference type="Pfam" id="PF00408">
    <property type="entry name" value="PGM_PMM_IV"/>
    <property type="match status" value="1"/>
</dbReference>
<evidence type="ECO:0000256" key="1">
    <source>
        <dbReference type="ARBA" id="ARBA00001946"/>
    </source>
</evidence>
<dbReference type="Proteomes" id="UP000254799">
    <property type="component" value="Unassembled WGS sequence"/>
</dbReference>
<dbReference type="SUPFAM" id="SSF55957">
    <property type="entry name" value="Phosphoglucomutase, C-terminal domain"/>
    <property type="match status" value="1"/>
</dbReference>
<dbReference type="InterPro" id="IPR005846">
    <property type="entry name" value="A-D-PHexomutase_a/b/a-III"/>
</dbReference>
<dbReference type="EMBL" id="UGLC01000002">
    <property type="protein sequence ID" value="STT55475.1"/>
    <property type="molecule type" value="Genomic_DNA"/>
</dbReference>
<keyword evidence="2" id="KW-0597">Phosphoprotein</keyword>
<evidence type="ECO:0000256" key="3">
    <source>
        <dbReference type="ARBA" id="ARBA00022723"/>
    </source>
</evidence>
<dbReference type="GO" id="GO:0005975">
    <property type="term" value="P:carbohydrate metabolic process"/>
    <property type="evidence" value="ECO:0007669"/>
    <property type="project" value="InterPro"/>
</dbReference>
<dbReference type="Pfam" id="PF02880">
    <property type="entry name" value="PGM_PMM_III"/>
    <property type="match status" value="1"/>
</dbReference>
<dbReference type="PANTHER" id="PTHR43771">
    <property type="entry name" value="PHOSPHOMANNOMUTASE"/>
    <property type="match status" value="1"/>
</dbReference>
<dbReference type="GO" id="GO:0004614">
    <property type="term" value="F:phosphoglucomutase activity"/>
    <property type="evidence" value="ECO:0007669"/>
    <property type="project" value="UniProtKB-EC"/>
</dbReference>
<dbReference type="Gene3D" id="3.30.310.50">
    <property type="entry name" value="Alpha-D-phosphohexomutase, C-terminal domain"/>
    <property type="match status" value="1"/>
</dbReference>
<feature type="domain" description="Alpha-D-phosphohexomutase alpha/beta/alpha" evidence="7">
    <location>
        <begin position="2"/>
        <end position="76"/>
    </location>
</feature>
<proteinExistence type="predicted"/>
<dbReference type="InterPro" id="IPR016055">
    <property type="entry name" value="A-D-PHexomutase_a/b/a-I/II/III"/>
</dbReference>
<dbReference type="GO" id="GO:0046872">
    <property type="term" value="F:metal ion binding"/>
    <property type="evidence" value="ECO:0007669"/>
    <property type="project" value="UniProtKB-KW"/>
</dbReference>
<evidence type="ECO:0000313" key="8">
    <source>
        <dbReference type="EMBL" id="STT55475.1"/>
    </source>
</evidence>
<evidence type="ECO:0000313" key="9">
    <source>
        <dbReference type="Proteomes" id="UP000254799"/>
    </source>
</evidence>
<dbReference type="PANTHER" id="PTHR43771:SF1">
    <property type="entry name" value="PHOSPHOMANNOMUTASE"/>
    <property type="match status" value="1"/>
</dbReference>
<dbReference type="AlphaFoldDB" id="A0A377WNS9"/>
<name>A0A377WNS9_KLEPN</name>
<keyword evidence="4" id="KW-0460">Magnesium</keyword>